<feature type="compositionally biased region" description="Polar residues" evidence="1">
    <location>
        <begin position="1"/>
        <end position="10"/>
    </location>
</feature>
<dbReference type="AlphaFoldDB" id="A0A2P2QHE5"/>
<reference evidence="2" key="1">
    <citation type="submission" date="2018-02" db="EMBL/GenBank/DDBJ databases">
        <title>Rhizophora mucronata_Transcriptome.</title>
        <authorList>
            <person name="Meera S.P."/>
            <person name="Sreeshan A."/>
            <person name="Augustine A."/>
        </authorList>
    </citation>
    <scope>NUCLEOTIDE SEQUENCE</scope>
    <source>
        <tissue evidence="2">Leaf</tissue>
    </source>
</reference>
<feature type="region of interest" description="Disordered" evidence="1">
    <location>
        <begin position="1"/>
        <end position="23"/>
    </location>
</feature>
<sequence>MGRQSLQINRSRNHNKQRLGFSRNAEMANNKYALLISEKNLI</sequence>
<name>A0A2P2QHE5_RHIMU</name>
<dbReference type="EMBL" id="GGEC01085937">
    <property type="protein sequence ID" value="MBX66421.1"/>
    <property type="molecule type" value="Transcribed_RNA"/>
</dbReference>
<evidence type="ECO:0000313" key="2">
    <source>
        <dbReference type="EMBL" id="MBX66421.1"/>
    </source>
</evidence>
<organism evidence="2">
    <name type="scientific">Rhizophora mucronata</name>
    <name type="common">Asiatic mangrove</name>
    <dbReference type="NCBI Taxonomy" id="61149"/>
    <lineage>
        <taxon>Eukaryota</taxon>
        <taxon>Viridiplantae</taxon>
        <taxon>Streptophyta</taxon>
        <taxon>Embryophyta</taxon>
        <taxon>Tracheophyta</taxon>
        <taxon>Spermatophyta</taxon>
        <taxon>Magnoliopsida</taxon>
        <taxon>eudicotyledons</taxon>
        <taxon>Gunneridae</taxon>
        <taxon>Pentapetalae</taxon>
        <taxon>rosids</taxon>
        <taxon>fabids</taxon>
        <taxon>Malpighiales</taxon>
        <taxon>Rhizophoraceae</taxon>
        <taxon>Rhizophora</taxon>
    </lineage>
</organism>
<proteinExistence type="predicted"/>
<protein>
    <submittedName>
        <fullName evidence="2">Uncharacterized protein</fullName>
    </submittedName>
</protein>
<evidence type="ECO:0000256" key="1">
    <source>
        <dbReference type="SAM" id="MobiDB-lite"/>
    </source>
</evidence>
<accession>A0A2P2QHE5</accession>